<accession>A0AAX3WD23</accession>
<organism evidence="2 3">
    <name type="scientific">Methylorubrum extorquens</name>
    <name type="common">Methylobacterium dichloromethanicum</name>
    <name type="synonym">Methylobacterium extorquens</name>
    <dbReference type="NCBI Taxonomy" id="408"/>
    <lineage>
        <taxon>Bacteria</taxon>
        <taxon>Pseudomonadati</taxon>
        <taxon>Pseudomonadota</taxon>
        <taxon>Alphaproteobacteria</taxon>
        <taxon>Hyphomicrobiales</taxon>
        <taxon>Methylobacteriaceae</taxon>
        <taxon>Methylorubrum</taxon>
    </lineage>
</organism>
<proteinExistence type="predicted"/>
<evidence type="ECO:0000256" key="1">
    <source>
        <dbReference type="SAM" id="Phobius"/>
    </source>
</evidence>
<keyword evidence="1" id="KW-1133">Transmembrane helix</keyword>
<protein>
    <submittedName>
        <fullName evidence="2">Uncharacterized protein</fullName>
    </submittedName>
</protein>
<keyword evidence="1" id="KW-0472">Membrane</keyword>
<gene>
    <name evidence="2" type="ORF">KEC54_23900</name>
</gene>
<sequence length="67" mass="6834">MPSRRIGRGLFSVGNVLALLRAAPPKRSAAATGLFVLAAGLGTLLGLLYIVQLPALFDATKAISSGL</sequence>
<keyword evidence="1" id="KW-0812">Transmembrane</keyword>
<reference evidence="2" key="1">
    <citation type="journal article" date="2022" name="Biotechnol. Bioprocess Eng.">
        <title>Pan-genome Analysis Reveals Comparative Genomic Features of Central Metabolic Pathways in Methylorubrum extorquens.</title>
        <authorList>
            <person name="Lee G.M."/>
            <person name="Scott-Nevros Z.K."/>
            <person name="Lee S.-M."/>
            <person name="Kim D."/>
        </authorList>
    </citation>
    <scope>NUCLEOTIDE SEQUENCE</scope>
    <source>
        <strain evidence="2">ATCC 55366</strain>
    </source>
</reference>
<evidence type="ECO:0000313" key="2">
    <source>
        <dbReference type="EMBL" id="WHQ69346.1"/>
    </source>
</evidence>
<dbReference type="RefSeq" id="WP_283535410.1">
    <property type="nucleotide sequence ID" value="NZ_CP073633.1"/>
</dbReference>
<dbReference type="Proteomes" id="UP001223720">
    <property type="component" value="Chromosome"/>
</dbReference>
<evidence type="ECO:0000313" key="3">
    <source>
        <dbReference type="Proteomes" id="UP001223720"/>
    </source>
</evidence>
<name>A0AAX3WD23_METEX</name>
<dbReference type="AlphaFoldDB" id="A0AAX3WD23"/>
<feature type="transmembrane region" description="Helical" evidence="1">
    <location>
        <begin position="32"/>
        <end position="51"/>
    </location>
</feature>
<dbReference type="EMBL" id="CP073633">
    <property type="protein sequence ID" value="WHQ69346.1"/>
    <property type="molecule type" value="Genomic_DNA"/>
</dbReference>